<dbReference type="Gene3D" id="1.25.40.10">
    <property type="entry name" value="Tetratricopeptide repeat domain"/>
    <property type="match status" value="1"/>
</dbReference>
<feature type="compositionally biased region" description="Polar residues" evidence="3">
    <location>
        <begin position="59"/>
        <end position="68"/>
    </location>
</feature>
<feature type="domain" description="SH3" evidence="5">
    <location>
        <begin position="602"/>
        <end position="672"/>
    </location>
</feature>
<feature type="transmembrane region" description="Helical" evidence="4">
    <location>
        <begin position="114"/>
        <end position="135"/>
    </location>
</feature>
<feature type="region of interest" description="Disordered" evidence="3">
    <location>
        <begin position="288"/>
        <end position="309"/>
    </location>
</feature>
<feature type="compositionally biased region" description="Basic and acidic residues" evidence="3">
    <location>
        <begin position="365"/>
        <end position="374"/>
    </location>
</feature>
<feature type="region of interest" description="Disordered" evidence="3">
    <location>
        <begin position="245"/>
        <end position="265"/>
    </location>
</feature>
<evidence type="ECO:0000256" key="1">
    <source>
        <dbReference type="ARBA" id="ARBA00022443"/>
    </source>
</evidence>
<proteinExistence type="predicted"/>
<keyword evidence="4" id="KW-0472">Membrane</keyword>
<evidence type="ECO:0000313" key="6">
    <source>
        <dbReference type="EMBL" id="KAK0544587.1"/>
    </source>
</evidence>
<keyword evidence="4" id="KW-0812">Transmembrane</keyword>
<feature type="compositionally biased region" description="Polar residues" evidence="3">
    <location>
        <begin position="21"/>
        <end position="39"/>
    </location>
</feature>
<gene>
    <name evidence="6" type="ORF">OC846_006021</name>
</gene>
<feature type="region of interest" description="Disordered" evidence="3">
    <location>
        <begin position="675"/>
        <end position="717"/>
    </location>
</feature>
<evidence type="ECO:0000256" key="2">
    <source>
        <dbReference type="PROSITE-ProRule" id="PRU00192"/>
    </source>
</evidence>
<feature type="region of interest" description="Disordered" evidence="3">
    <location>
        <begin position="1"/>
        <end position="68"/>
    </location>
</feature>
<dbReference type="Pfam" id="PF00018">
    <property type="entry name" value="SH3_1"/>
    <property type="match status" value="1"/>
</dbReference>
<dbReference type="SMART" id="SM00326">
    <property type="entry name" value="SH3"/>
    <property type="match status" value="1"/>
</dbReference>
<dbReference type="Proteomes" id="UP001176517">
    <property type="component" value="Unassembled WGS sequence"/>
</dbReference>
<feature type="transmembrane region" description="Helical" evidence="4">
    <location>
        <begin position="78"/>
        <end position="102"/>
    </location>
</feature>
<dbReference type="CDD" id="cd00174">
    <property type="entry name" value="SH3"/>
    <property type="match status" value="1"/>
</dbReference>
<dbReference type="Gene3D" id="2.30.30.40">
    <property type="entry name" value="SH3 Domains"/>
    <property type="match status" value="1"/>
</dbReference>
<dbReference type="EMBL" id="JAPDMZ010000274">
    <property type="protein sequence ID" value="KAK0544587.1"/>
    <property type="molecule type" value="Genomic_DNA"/>
</dbReference>
<dbReference type="InterPro" id="IPR011990">
    <property type="entry name" value="TPR-like_helical_dom_sf"/>
</dbReference>
<organism evidence="6 7">
    <name type="scientific">Tilletia horrida</name>
    <dbReference type="NCBI Taxonomy" id="155126"/>
    <lineage>
        <taxon>Eukaryota</taxon>
        <taxon>Fungi</taxon>
        <taxon>Dikarya</taxon>
        <taxon>Basidiomycota</taxon>
        <taxon>Ustilaginomycotina</taxon>
        <taxon>Exobasidiomycetes</taxon>
        <taxon>Tilletiales</taxon>
        <taxon>Tilletiaceae</taxon>
        <taxon>Tilletia</taxon>
    </lineage>
</organism>
<protein>
    <recommendedName>
        <fullName evidence="5">SH3 domain-containing protein</fullName>
    </recommendedName>
</protein>
<name>A0AAN6GK76_9BASI</name>
<feature type="region of interest" description="Disordered" evidence="3">
    <location>
        <begin position="350"/>
        <end position="380"/>
    </location>
</feature>
<dbReference type="SUPFAM" id="SSF48452">
    <property type="entry name" value="TPR-like"/>
    <property type="match status" value="1"/>
</dbReference>
<feature type="compositionally biased region" description="Low complexity" evidence="3">
    <location>
        <begin position="245"/>
        <end position="261"/>
    </location>
</feature>
<dbReference type="InterPro" id="IPR001452">
    <property type="entry name" value="SH3_domain"/>
</dbReference>
<evidence type="ECO:0000313" key="7">
    <source>
        <dbReference type="Proteomes" id="UP001176517"/>
    </source>
</evidence>
<keyword evidence="4" id="KW-1133">Transmembrane helix</keyword>
<dbReference type="AlphaFoldDB" id="A0AAN6GK76"/>
<dbReference type="InterPro" id="IPR036028">
    <property type="entry name" value="SH3-like_dom_sf"/>
</dbReference>
<keyword evidence="7" id="KW-1185">Reference proteome</keyword>
<accession>A0AAN6GK76</accession>
<feature type="compositionally biased region" description="Low complexity" evidence="3">
    <location>
        <begin position="676"/>
        <end position="688"/>
    </location>
</feature>
<comment type="caution">
    <text evidence="6">The sequence shown here is derived from an EMBL/GenBank/DDBJ whole genome shotgun (WGS) entry which is preliminary data.</text>
</comment>
<feature type="transmembrane region" description="Helical" evidence="4">
    <location>
        <begin position="203"/>
        <end position="220"/>
    </location>
</feature>
<dbReference type="PROSITE" id="PS50002">
    <property type="entry name" value="SH3"/>
    <property type="match status" value="1"/>
</dbReference>
<evidence type="ECO:0000256" key="3">
    <source>
        <dbReference type="SAM" id="MobiDB-lite"/>
    </source>
</evidence>
<sequence>MSESAPPEDPYEGIDGIELNSFLTTPPQLDPTSGDGTAVSSGTDTPDGGGTGTGDSSGAQTAAPSNGLARSQQKGAVAVSWTIHCVRTLALTPIMFLVWAITISDDLLPEQPGLWARGIILIGPMAASVLFDAVFQLLPPQFHWRVNVVAWMLSWWPSPKYASATHERSYASKDTNVSGAKNASRRTMDDTAIESLPEWRVALFYYLLMLFPYVVIALLWNCKGRALTPIMRWFGLEWPSVDAQGRAQQQRTASQTARTPQLQPSEVSAAIARVSAIGPFLTSVHRRFGRSSEKHPHQAATYPAPESEEHTLIDLTTPADTEAAQGTIQGYYIGDSDGDGPVDEHWFKRLSSKEKMPPAATLDIDSLKSPHENSETSGNARRGEGAIIATADRIDQSIEAGKNEEALAAIEKSVKMYRALYRTRGADHANDLATVLHKYSSTLSKTGRNKEARVAIEESVEMYRALHKARPKEYAAGMATALYSYFSILSKTGTNEEAQTAIEESIKMYRALNQARPRAYADGLATVLDEYFLILRKTGNWEEALAVRAESLEVLTAVHQALRATSSTPTQELSALSNSIAADGQSDTLPVIRDENSGLDIKPNDKVVAIYPYSATLADEMDLEVDDIITVLRIYDDGWAVGRRASTAAPTAGGSSSNERAFPLVCVTSAQARTTSSSGGMAGASSDDGGLGAADGGFSDSVDGAVTADESLADDEG</sequence>
<keyword evidence="1 2" id="KW-0728">SH3 domain</keyword>
<reference evidence="6" key="1">
    <citation type="journal article" date="2023" name="PhytoFront">
        <title>Draft Genome Resources of Seven Strains of Tilletia horrida, Causal Agent of Kernel Smut of Rice.</title>
        <authorList>
            <person name="Khanal S."/>
            <person name="Antony Babu S."/>
            <person name="Zhou X.G."/>
        </authorList>
    </citation>
    <scope>NUCLEOTIDE SEQUENCE</scope>
    <source>
        <strain evidence="6">TX6</strain>
    </source>
</reference>
<dbReference type="SUPFAM" id="SSF50044">
    <property type="entry name" value="SH3-domain"/>
    <property type="match status" value="1"/>
</dbReference>
<evidence type="ECO:0000256" key="4">
    <source>
        <dbReference type="SAM" id="Phobius"/>
    </source>
</evidence>
<evidence type="ECO:0000259" key="5">
    <source>
        <dbReference type="PROSITE" id="PS50002"/>
    </source>
</evidence>